<accession>B9T9T4</accession>
<dbReference type="Proteomes" id="UP000008311">
    <property type="component" value="Unassembled WGS sequence"/>
</dbReference>
<gene>
    <name evidence="1" type="ORF">RCOM_1974030</name>
</gene>
<dbReference type="AlphaFoldDB" id="B9T9T4"/>
<organism evidence="1 2">
    <name type="scientific">Ricinus communis</name>
    <name type="common">Castor bean</name>
    <dbReference type="NCBI Taxonomy" id="3988"/>
    <lineage>
        <taxon>Eukaryota</taxon>
        <taxon>Viridiplantae</taxon>
        <taxon>Streptophyta</taxon>
        <taxon>Embryophyta</taxon>
        <taxon>Tracheophyta</taxon>
        <taxon>Spermatophyta</taxon>
        <taxon>Magnoliopsida</taxon>
        <taxon>eudicotyledons</taxon>
        <taxon>Gunneridae</taxon>
        <taxon>Pentapetalae</taxon>
        <taxon>rosids</taxon>
        <taxon>fabids</taxon>
        <taxon>Malpighiales</taxon>
        <taxon>Euphorbiaceae</taxon>
        <taxon>Acalyphoideae</taxon>
        <taxon>Acalypheae</taxon>
        <taxon>Ricinus</taxon>
    </lineage>
</organism>
<protein>
    <submittedName>
        <fullName evidence="1">Uncharacterized protein</fullName>
    </submittedName>
</protein>
<reference evidence="2" key="1">
    <citation type="journal article" date="2010" name="Nat. Biotechnol.">
        <title>Draft genome sequence of the oilseed species Ricinus communis.</title>
        <authorList>
            <person name="Chan A.P."/>
            <person name="Crabtree J."/>
            <person name="Zhao Q."/>
            <person name="Lorenzi H."/>
            <person name="Orvis J."/>
            <person name="Puiu D."/>
            <person name="Melake-Berhan A."/>
            <person name="Jones K.M."/>
            <person name="Redman J."/>
            <person name="Chen G."/>
            <person name="Cahoon E.B."/>
            <person name="Gedil M."/>
            <person name="Stanke M."/>
            <person name="Haas B.J."/>
            <person name="Wortman J.R."/>
            <person name="Fraser-Liggett C.M."/>
            <person name="Ravel J."/>
            <person name="Rabinowicz P.D."/>
        </authorList>
    </citation>
    <scope>NUCLEOTIDE SEQUENCE [LARGE SCALE GENOMIC DNA]</scope>
    <source>
        <strain evidence="2">cv. Hale</strain>
    </source>
</reference>
<keyword evidence="2" id="KW-1185">Reference proteome</keyword>
<evidence type="ECO:0000313" key="1">
    <source>
        <dbReference type="EMBL" id="EEF27385.1"/>
    </source>
</evidence>
<proteinExistence type="predicted"/>
<dbReference type="InParanoid" id="B9T9T4"/>
<evidence type="ECO:0000313" key="2">
    <source>
        <dbReference type="Proteomes" id="UP000008311"/>
    </source>
</evidence>
<sequence length="81" mass="9320">MLLTKCPSWGWGNTAMSSSLQDSTPSRAGCRPRWSWEPTYTFLGLALPQHLKKRRAPKRKQPSLFKKALLCRRCLLTQTML</sequence>
<name>B9T9T4_RICCO</name>
<dbReference type="EMBL" id="EQ975454">
    <property type="protein sequence ID" value="EEF27385.1"/>
    <property type="molecule type" value="Genomic_DNA"/>
</dbReference>